<evidence type="ECO:0000259" key="7">
    <source>
        <dbReference type="Pfam" id="PF13324"/>
    </source>
</evidence>
<dbReference type="Pfam" id="PF13324">
    <property type="entry name" value="GCIP_N"/>
    <property type="match status" value="1"/>
</dbReference>
<proteinExistence type="inferred from homology"/>
<evidence type="ECO:0000313" key="9">
    <source>
        <dbReference type="EMBL" id="TBU65588.1"/>
    </source>
</evidence>
<dbReference type="InterPro" id="IPR049317">
    <property type="entry name" value="GCIP-like_N"/>
</dbReference>
<evidence type="ECO:0000259" key="8">
    <source>
        <dbReference type="Pfam" id="PF20936"/>
    </source>
</evidence>
<comment type="subcellular location">
    <subcellularLocation>
        <location evidence="2">Cytoplasm</location>
    </subcellularLocation>
    <subcellularLocation>
        <location evidence="1">Nucleus</location>
    </subcellularLocation>
</comment>
<reference evidence="9 10" key="1">
    <citation type="submission" date="2019-01" db="EMBL/GenBank/DDBJ databases">
        <title>Draft genome sequences of three monokaryotic isolates of the white-rot basidiomycete fungus Dichomitus squalens.</title>
        <authorList>
            <consortium name="DOE Joint Genome Institute"/>
            <person name="Lopez S.C."/>
            <person name="Andreopoulos B."/>
            <person name="Pangilinan J."/>
            <person name="Lipzen A."/>
            <person name="Riley R."/>
            <person name="Ahrendt S."/>
            <person name="Ng V."/>
            <person name="Barry K."/>
            <person name="Daum C."/>
            <person name="Grigoriev I.V."/>
            <person name="Hilden K.S."/>
            <person name="Makela M.R."/>
            <person name="de Vries R.P."/>
        </authorList>
    </citation>
    <scope>NUCLEOTIDE SEQUENCE [LARGE SCALE GENOMIC DNA]</scope>
    <source>
        <strain evidence="9 10">CBS 464.89</strain>
    </source>
</reference>
<gene>
    <name evidence="9" type="ORF">BD310DRAFT_15783</name>
</gene>
<dbReference type="Gene3D" id="1.20.1420.10">
    <property type="entry name" value="Talin, central domain"/>
    <property type="match status" value="1"/>
</dbReference>
<dbReference type="GO" id="GO:0005737">
    <property type="term" value="C:cytoplasm"/>
    <property type="evidence" value="ECO:0007669"/>
    <property type="project" value="UniProtKB-SubCell"/>
</dbReference>
<evidence type="ECO:0008006" key="11">
    <source>
        <dbReference type="Google" id="ProtNLM"/>
    </source>
</evidence>
<evidence type="ECO:0000256" key="6">
    <source>
        <dbReference type="ARBA" id="ARBA00023306"/>
    </source>
</evidence>
<comment type="similarity">
    <text evidence="3">Belongs to the CCNDBP1 family.</text>
</comment>
<evidence type="ECO:0000256" key="1">
    <source>
        <dbReference type="ARBA" id="ARBA00004123"/>
    </source>
</evidence>
<keyword evidence="5" id="KW-0539">Nucleus</keyword>
<dbReference type="AlphaFoldDB" id="A0A4V2K9X8"/>
<dbReference type="PANTHER" id="PTHR15492">
    <property type="entry name" value="CYCLIN D1-BINDING PROTEIN 1"/>
    <property type="match status" value="1"/>
</dbReference>
<keyword evidence="6" id="KW-0131">Cell cycle</keyword>
<accession>A0A4V2K9X8</accession>
<dbReference type="GO" id="GO:0005634">
    <property type="term" value="C:nucleus"/>
    <property type="evidence" value="ECO:0007669"/>
    <property type="project" value="UniProtKB-SubCell"/>
</dbReference>
<evidence type="ECO:0000256" key="4">
    <source>
        <dbReference type="ARBA" id="ARBA00022490"/>
    </source>
</evidence>
<feature type="domain" description="Cyclin-D1-binding protein 1-like N-terminal" evidence="7">
    <location>
        <begin position="54"/>
        <end position="190"/>
    </location>
</feature>
<keyword evidence="4" id="KW-0963">Cytoplasm</keyword>
<feature type="domain" description="Cyclin-D1-binding protein 1-like C-terminal" evidence="8">
    <location>
        <begin position="198"/>
        <end position="304"/>
    </location>
</feature>
<dbReference type="Proteomes" id="UP000292082">
    <property type="component" value="Unassembled WGS sequence"/>
</dbReference>
<evidence type="ECO:0000256" key="5">
    <source>
        <dbReference type="ARBA" id="ARBA00023242"/>
    </source>
</evidence>
<evidence type="ECO:0000256" key="3">
    <source>
        <dbReference type="ARBA" id="ARBA00008940"/>
    </source>
</evidence>
<dbReference type="Pfam" id="PF20936">
    <property type="entry name" value="GCIP_C"/>
    <property type="match status" value="1"/>
</dbReference>
<keyword evidence="10" id="KW-1185">Reference proteome</keyword>
<organism evidence="9 10">
    <name type="scientific">Dichomitus squalens</name>
    <dbReference type="NCBI Taxonomy" id="114155"/>
    <lineage>
        <taxon>Eukaryota</taxon>
        <taxon>Fungi</taxon>
        <taxon>Dikarya</taxon>
        <taxon>Basidiomycota</taxon>
        <taxon>Agaricomycotina</taxon>
        <taxon>Agaricomycetes</taxon>
        <taxon>Polyporales</taxon>
        <taxon>Polyporaceae</taxon>
        <taxon>Dichomitus</taxon>
    </lineage>
</organism>
<dbReference type="PANTHER" id="PTHR15492:SF1">
    <property type="entry name" value="CYCLIN-D1-BINDING PROTEIN 1"/>
    <property type="match status" value="1"/>
</dbReference>
<dbReference type="InterPro" id="IPR026907">
    <property type="entry name" value="GCIP-like"/>
</dbReference>
<name>A0A4V2K9X8_9APHY</name>
<evidence type="ECO:0000256" key="2">
    <source>
        <dbReference type="ARBA" id="ARBA00004496"/>
    </source>
</evidence>
<evidence type="ECO:0000313" key="10">
    <source>
        <dbReference type="Proteomes" id="UP000292082"/>
    </source>
</evidence>
<dbReference type="Gene3D" id="1.20.1410.10">
    <property type="entry name" value="I/LWEQ domain"/>
    <property type="match status" value="1"/>
</dbReference>
<protein>
    <recommendedName>
        <fullName evidence="11">Grap2 and cyclin-D-interacting-domain-containing protein</fullName>
    </recommendedName>
</protein>
<sequence length="365" mass="39371">MSAPQTDHDRALAALRALRGTCTAAIDALQQPSTAEQFSILASRPTLAVIHKDFQSLLTLIYTSTTKVTLVLRPTEPAPNAALAPIRDLGTSITSLATCATLFHLYGTTLASETRLLASDVIEAVRSLTIMFVEDAGGDYLVRTGAVHDMVEKARRELPADNIAAVRKRWRADRGMLEDSLEEINAMVEDAGEGEDDMDDEWDELGFGSTKKMSGDELERTKKTQPLVRFITLFHKRVVPDVLGRLSNPPPDPDALNQALDALPSLSKSVVVALEEVVAALYAPQRPAALAASISTLVSTIHAVHTSVIVDILLPPADLERAMGALSMDSSKGGGEKAAKDPRKWFESCLAQIDKLHDQVNNGTS</sequence>
<dbReference type="InterPro" id="IPR049318">
    <property type="entry name" value="GCIP_C"/>
</dbReference>
<dbReference type="EMBL" id="ML145084">
    <property type="protein sequence ID" value="TBU65588.1"/>
    <property type="molecule type" value="Genomic_DNA"/>
</dbReference>